<evidence type="ECO:0000313" key="2">
    <source>
        <dbReference type="Proteomes" id="UP001141933"/>
    </source>
</evidence>
<organism evidence="1 2">
    <name type="scientific">Phocaeicola acetigenes</name>
    <dbReference type="NCBI Taxonomy" id="3016083"/>
    <lineage>
        <taxon>Bacteria</taxon>
        <taxon>Pseudomonadati</taxon>
        <taxon>Bacteroidota</taxon>
        <taxon>Bacteroidia</taxon>
        <taxon>Bacteroidales</taxon>
        <taxon>Bacteroidaceae</taxon>
        <taxon>Phocaeicola</taxon>
    </lineage>
</organism>
<sequence>MKVETRLSFFYNLVSELSYFFQCIYLTMMNHMKAHILHNTAKQLLLDLLKNDTLLKDQDIMVRIEEIVNSCKEKENIHPLKFSPVVIDDDCNIVFPVFSDTPLKMQYLWKTIYIFLLLKKDGVNFSKLSFYRDDLYQIYQLVSKEKNMDARKINKTLERLSSKGSNVPHEICSRIRSILKKVVPEDVFPNYDIVVKRGGVHIVLLDRALLIVNNEKLSVFRD</sequence>
<dbReference type="EMBL" id="JAPZVM010000004">
    <property type="protein sequence ID" value="MCZ8372417.1"/>
    <property type="molecule type" value="Genomic_DNA"/>
</dbReference>
<name>A0ABT4PHA5_9BACT</name>
<evidence type="ECO:0008006" key="3">
    <source>
        <dbReference type="Google" id="ProtNLM"/>
    </source>
</evidence>
<proteinExistence type="predicted"/>
<dbReference type="Proteomes" id="UP001141933">
    <property type="component" value="Unassembled WGS sequence"/>
</dbReference>
<keyword evidence="2" id="KW-1185">Reference proteome</keyword>
<comment type="caution">
    <text evidence="1">The sequence shown here is derived from an EMBL/GenBank/DDBJ whole genome shotgun (WGS) entry which is preliminary data.</text>
</comment>
<dbReference type="RefSeq" id="WP_269877618.1">
    <property type="nucleotide sequence ID" value="NZ_JAPZVM010000004.1"/>
</dbReference>
<protein>
    <recommendedName>
        <fullName evidence="3">DUF4194 domain-containing protein</fullName>
    </recommendedName>
</protein>
<evidence type="ECO:0000313" key="1">
    <source>
        <dbReference type="EMBL" id="MCZ8372417.1"/>
    </source>
</evidence>
<gene>
    <name evidence="1" type="ORF">O6P32_06795</name>
</gene>
<accession>A0ABT4PHA5</accession>
<reference evidence="1" key="1">
    <citation type="submission" date="2022-12" db="EMBL/GenBank/DDBJ databases">
        <title>Phocaeicola acetigenes sp. nov., isolated feces from a healthy human.</title>
        <authorList>
            <person name="Do H."/>
            <person name="Ha Y.B."/>
            <person name="Kim J.-S."/>
            <person name="Suh M.K."/>
            <person name="Kim H.S."/>
            <person name="Lee J.-S."/>
        </authorList>
    </citation>
    <scope>NUCLEOTIDE SEQUENCE</scope>
    <source>
        <strain evidence="1">KGMB11183</strain>
    </source>
</reference>